<name>A0AAJ7RU40_CEPCN</name>
<dbReference type="GeneID" id="112495330"/>
<reference evidence="2" key="1">
    <citation type="submission" date="2025-08" db="UniProtKB">
        <authorList>
            <consortium name="RefSeq"/>
        </authorList>
    </citation>
    <scope>IDENTIFICATION</scope>
</reference>
<evidence type="ECO:0000313" key="1">
    <source>
        <dbReference type="Proteomes" id="UP000694920"/>
    </source>
</evidence>
<sequence>MYIYNPCNLLISDCKLPYLCFKHSVRMEQEIVTVEKIWKSIKISRINVLLKARRSVTKMVPTIDLAIQGRGPVRYITSHDLPPTLLSATKWFPRKTTPQTVLDSVSGGRISKGACFESNILLAKIHANSNDSAAL</sequence>
<organism evidence="1 2">
    <name type="scientific">Cephus cinctus</name>
    <name type="common">Wheat stem sawfly</name>
    <dbReference type="NCBI Taxonomy" id="211228"/>
    <lineage>
        <taxon>Eukaryota</taxon>
        <taxon>Metazoa</taxon>
        <taxon>Ecdysozoa</taxon>
        <taxon>Arthropoda</taxon>
        <taxon>Hexapoda</taxon>
        <taxon>Insecta</taxon>
        <taxon>Pterygota</taxon>
        <taxon>Neoptera</taxon>
        <taxon>Endopterygota</taxon>
        <taxon>Hymenoptera</taxon>
        <taxon>Cephoidea</taxon>
        <taxon>Cephidae</taxon>
        <taxon>Cephus</taxon>
    </lineage>
</organism>
<dbReference type="AlphaFoldDB" id="A0AAJ7RU40"/>
<accession>A0AAJ7RU40</accession>
<proteinExistence type="predicted"/>
<gene>
    <name evidence="2" type="primary">LOC112495330</name>
</gene>
<protein>
    <submittedName>
        <fullName evidence="2">Uncharacterized protein LOC112495330 isoform X1</fullName>
    </submittedName>
</protein>
<keyword evidence="1" id="KW-1185">Reference proteome</keyword>
<dbReference type="Proteomes" id="UP000694920">
    <property type="component" value="Unplaced"/>
</dbReference>
<evidence type="ECO:0000313" key="2">
    <source>
        <dbReference type="RefSeq" id="XP_024947179.1"/>
    </source>
</evidence>
<dbReference type="RefSeq" id="XP_024947179.1">
    <property type="nucleotide sequence ID" value="XM_025091411.1"/>
</dbReference>
<dbReference type="KEGG" id="ccin:112495330"/>